<evidence type="ECO:0008006" key="3">
    <source>
        <dbReference type="Google" id="ProtNLM"/>
    </source>
</evidence>
<dbReference type="InterPro" id="IPR029063">
    <property type="entry name" value="SAM-dependent_MTases_sf"/>
</dbReference>
<protein>
    <recommendedName>
        <fullName evidence="3">Methyltransferase domain-containing protein</fullName>
    </recommendedName>
</protein>
<keyword evidence="2" id="KW-1185">Reference proteome</keyword>
<dbReference type="Gene3D" id="3.40.50.150">
    <property type="entry name" value="Vaccinia Virus protein VP39"/>
    <property type="match status" value="1"/>
</dbReference>
<organism evidence="1 2">
    <name type="scientific">Desulfurobacterium indicum</name>
    <dbReference type="NCBI Taxonomy" id="1914305"/>
    <lineage>
        <taxon>Bacteria</taxon>
        <taxon>Pseudomonadati</taxon>
        <taxon>Aquificota</taxon>
        <taxon>Aquificia</taxon>
        <taxon>Desulfurobacteriales</taxon>
        <taxon>Desulfurobacteriaceae</taxon>
        <taxon>Desulfurobacterium</taxon>
    </lineage>
</organism>
<evidence type="ECO:0000313" key="1">
    <source>
        <dbReference type="EMBL" id="OMH40458.1"/>
    </source>
</evidence>
<proteinExistence type="predicted"/>
<reference evidence="1 2" key="1">
    <citation type="submission" date="2016-10" db="EMBL/GenBank/DDBJ databases">
        <title>Genome sequence of a sulfur-reducing bacterium Desulfurobacterium indicum K6013.</title>
        <authorList>
            <person name="Cao J."/>
            <person name="Shao Z."/>
            <person name="Alain K."/>
            <person name="Jebbar M."/>
        </authorList>
    </citation>
    <scope>NUCLEOTIDE SEQUENCE [LARGE SCALE GENOMIC DNA]</scope>
    <source>
        <strain evidence="1 2">K6013</strain>
    </source>
</reference>
<dbReference type="PANTHER" id="PTHR43861">
    <property type="entry name" value="TRANS-ACONITATE 2-METHYLTRANSFERASE-RELATED"/>
    <property type="match status" value="1"/>
</dbReference>
<evidence type="ECO:0000313" key="2">
    <source>
        <dbReference type="Proteomes" id="UP000187408"/>
    </source>
</evidence>
<dbReference type="EMBL" id="MOEN01000016">
    <property type="protein sequence ID" value="OMH40458.1"/>
    <property type="molecule type" value="Genomic_DNA"/>
</dbReference>
<dbReference type="CDD" id="cd02440">
    <property type="entry name" value="AdoMet_MTases"/>
    <property type="match status" value="1"/>
</dbReference>
<gene>
    <name evidence="1" type="ORF">BLW93_05190</name>
</gene>
<accession>A0A1R1MKW5</accession>
<dbReference type="Pfam" id="PF13489">
    <property type="entry name" value="Methyltransf_23"/>
    <property type="match status" value="1"/>
</dbReference>
<dbReference type="PANTHER" id="PTHR43861:SF6">
    <property type="entry name" value="METHYLTRANSFERASE TYPE 11"/>
    <property type="match status" value="1"/>
</dbReference>
<dbReference type="RefSeq" id="WP_076713047.1">
    <property type="nucleotide sequence ID" value="NZ_MOEN01000016.1"/>
</dbReference>
<dbReference type="STRING" id="1914305.BLW93_05190"/>
<name>A0A1R1MKW5_9BACT</name>
<sequence>MDYTVIGNSPVNYLYIPERLREIEKRKYHQKDSFQVLPNSTFYIVSNYLKNSSVVLDVGCSSGYFGKFLIENLNARVYGIDIDEEGLASAKEVGYSEVYKLDLDMETELFASVLNELSPQYILCLDVVEHLKNVNSFMKTVFRFLKKSGAELVLSIPNIGHIDIVYNLLRGKFNYSFLGILDNTHLRFFTKSSFEEWVKFISEDENLNLQIELIGKTEAQFCLGENDKNFKKDTLRLQHIAKKFGNEDIFTVQFVFSIKCIR</sequence>
<dbReference type="SUPFAM" id="SSF53335">
    <property type="entry name" value="S-adenosyl-L-methionine-dependent methyltransferases"/>
    <property type="match status" value="1"/>
</dbReference>
<comment type="caution">
    <text evidence="1">The sequence shown here is derived from an EMBL/GenBank/DDBJ whole genome shotgun (WGS) entry which is preliminary data.</text>
</comment>
<dbReference type="Proteomes" id="UP000187408">
    <property type="component" value="Unassembled WGS sequence"/>
</dbReference>
<dbReference type="AlphaFoldDB" id="A0A1R1MKW5"/>
<dbReference type="OrthoDB" id="9771846at2"/>